<dbReference type="Pfam" id="PF01522">
    <property type="entry name" value="Polysacc_deac_1"/>
    <property type="match status" value="1"/>
</dbReference>
<dbReference type="Gene3D" id="3.20.20.370">
    <property type="entry name" value="Glycoside hydrolase/deacetylase"/>
    <property type="match status" value="1"/>
</dbReference>
<evidence type="ECO:0000256" key="2">
    <source>
        <dbReference type="ARBA" id="ARBA00010973"/>
    </source>
</evidence>
<dbReference type="Pfam" id="PF11959">
    <property type="entry name" value="DUF3473"/>
    <property type="match status" value="1"/>
</dbReference>
<accession>A0A286G5V1</accession>
<keyword evidence="7" id="KW-1185">Reference proteome</keyword>
<dbReference type="PANTHER" id="PTHR47561:SF1">
    <property type="entry name" value="POLYSACCHARIDE DEACETYLASE FAMILY PROTEIN (AFU_ORTHOLOGUE AFUA_6G05030)"/>
    <property type="match status" value="1"/>
</dbReference>
<dbReference type="GO" id="GO:0005975">
    <property type="term" value="P:carbohydrate metabolic process"/>
    <property type="evidence" value="ECO:0007669"/>
    <property type="project" value="InterPro"/>
</dbReference>
<sequence>MTGRVVNALSVDVEDWFQVQAFADRIDRRDWDGQERRVEANTHRLLDRFAEAGVRATFFTLGWVAERAPLLVRRIVGEGHELASHGLEHRLVREQTPAAFAADLRRSKAILEDVGGVAVRGYRAATFSVGADTPWAWEVLAAEGFAYSSSVNPIRHDLYGMPDAPRFSFRPRADLPVVEVPMTTVRMGGRNLPCAGGGFFRLLPYSLFRAGVRRVNRHDGRPAVFYCHPWEVDPGQPRVSGLSRKSAFRHYLNLSRTEGRLVRLLRDFAWDRMDRAIPECAEGRAEPECAAAS</sequence>
<gene>
    <name evidence="6" type="ORF">SAMN05421508_101691</name>
</gene>
<dbReference type="InterPro" id="IPR022560">
    <property type="entry name" value="DUF3473"/>
</dbReference>
<dbReference type="RefSeq" id="WP_097277555.1">
    <property type="nucleotide sequence ID" value="NZ_OCNJ01000001.1"/>
</dbReference>
<evidence type="ECO:0000256" key="1">
    <source>
        <dbReference type="ARBA" id="ARBA00003236"/>
    </source>
</evidence>
<dbReference type="SUPFAM" id="SSF88713">
    <property type="entry name" value="Glycoside hydrolase/deacetylase"/>
    <property type="match status" value="1"/>
</dbReference>
<feature type="domain" description="NodB homology" evidence="5">
    <location>
        <begin position="20"/>
        <end position="293"/>
    </location>
</feature>
<proteinExistence type="inferred from homology"/>
<comment type="similarity">
    <text evidence="2">Belongs to the polysaccharide deacetylase family.</text>
</comment>
<dbReference type="Proteomes" id="UP000219621">
    <property type="component" value="Unassembled WGS sequence"/>
</dbReference>
<dbReference type="AlphaFoldDB" id="A0A286G5V1"/>
<dbReference type="InterPro" id="IPR011330">
    <property type="entry name" value="Glyco_hydro/deAcase_b/a-brl"/>
</dbReference>
<dbReference type="PROSITE" id="PS51677">
    <property type="entry name" value="NODB"/>
    <property type="match status" value="1"/>
</dbReference>
<dbReference type="GO" id="GO:0016810">
    <property type="term" value="F:hydrolase activity, acting on carbon-nitrogen (but not peptide) bonds"/>
    <property type="evidence" value="ECO:0007669"/>
    <property type="project" value="InterPro"/>
</dbReference>
<protein>
    <recommendedName>
        <fullName evidence="3">Chitooligosaccharide deacetylase</fullName>
    </recommendedName>
    <alternativeName>
        <fullName evidence="4">Nodulation protein B</fullName>
    </alternativeName>
</protein>
<evidence type="ECO:0000313" key="6">
    <source>
        <dbReference type="EMBL" id="SOD90865.1"/>
    </source>
</evidence>
<reference evidence="6 7" key="1">
    <citation type="submission" date="2017-09" db="EMBL/GenBank/DDBJ databases">
        <authorList>
            <person name="Ehlers B."/>
            <person name="Leendertz F.H."/>
        </authorList>
    </citation>
    <scope>NUCLEOTIDE SEQUENCE [LARGE SCALE GENOMIC DNA]</scope>
    <source>
        <strain evidence="6 7">USBA 140</strain>
    </source>
</reference>
<comment type="function">
    <text evidence="1">Is involved in generating a small heat-stable compound (Nod), an acylated oligomer of N-acetylglucosamine, that stimulates mitosis in various plant protoplasts.</text>
</comment>
<evidence type="ECO:0000259" key="5">
    <source>
        <dbReference type="PROSITE" id="PS51677"/>
    </source>
</evidence>
<evidence type="ECO:0000256" key="3">
    <source>
        <dbReference type="ARBA" id="ARBA00020071"/>
    </source>
</evidence>
<name>A0A286G5V1_9PROT</name>
<evidence type="ECO:0000313" key="7">
    <source>
        <dbReference type="Proteomes" id="UP000219621"/>
    </source>
</evidence>
<dbReference type="EMBL" id="OCNJ01000001">
    <property type="protein sequence ID" value="SOD90865.1"/>
    <property type="molecule type" value="Genomic_DNA"/>
</dbReference>
<organism evidence="6 7">
    <name type="scientific">Caenispirillum bisanense</name>
    <dbReference type="NCBI Taxonomy" id="414052"/>
    <lineage>
        <taxon>Bacteria</taxon>
        <taxon>Pseudomonadati</taxon>
        <taxon>Pseudomonadota</taxon>
        <taxon>Alphaproteobacteria</taxon>
        <taxon>Rhodospirillales</taxon>
        <taxon>Novispirillaceae</taxon>
        <taxon>Caenispirillum</taxon>
    </lineage>
</organism>
<dbReference type="InterPro" id="IPR045235">
    <property type="entry name" value="PuuE_HpPgdA-like"/>
</dbReference>
<dbReference type="InterPro" id="IPR002509">
    <property type="entry name" value="NODB_dom"/>
</dbReference>
<dbReference type="OrthoDB" id="9784220at2"/>
<dbReference type="CDD" id="cd10941">
    <property type="entry name" value="CE4_PuuE_HpPgdA_like_2"/>
    <property type="match status" value="1"/>
</dbReference>
<dbReference type="NCBIfam" id="TIGR03006">
    <property type="entry name" value="pepcterm_polyde"/>
    <property type="match status" value="1"/>
</dbReference>
<dbReference type="PANTHER" id="PTHR47561">
    <property type="entry name" value="POLYSACCHARIDE DEACETYLASE FAMILY PROTEIN (AFU_ORTHOLOGUE AFUA_6G05030)"/>
    <property type="match status" value="1"/>
</dbReference>
<dbReference type="InterPro" id="IPR014344">
    <property type="entry name" value="XrtA_polysacc_deacetyl"/>
</dbReference>
<evidence type="ECO:0000256" key="4">
    <source>
        <dbReference type="ARBA" id="ARBA00032976"/>
    </source>
</evidence>